<accession>A1HR66</accession>
<feature type="transmembrane region" description="Helical" evidence="1">
    <location>
        <begin position="12"/>
        <end position="30"/>
    </location>
</feature>
<protein>
    <submittedName>
        <fullName evidence="2">Uncharacterized protein</fullName>
    </submittedName>
</protein>
<sequence precursor="true">MINIEANRRWVYWTCVALAVVIAVVAWAYLHKPPPVTVMAQEEVRDPVQVAQKIDVPQSVAREIVREVQVVTQTPPAATYTVQATDTKKAAQMVEQQIKLDKAPVSLPPADKTIVTPREQKVDVYRITLDKPRAVGVYASTESVGIMAQYKNIIVFGGPKYQGGYEIGAAYMIRW</sequence>
<reference evidence="2 3" key="2">
    <citation type="submission" date="2007-01" db="EMBL/GenBank/DDBJ databases">
        <title>Sequencing of the draft genome and assembly of Thermosinus carboxydivorans Nor1.</title>
        <authorList>
            <consortium name="US DOE Joint Genome Institute (JGI-PGF)"/>
            <person name="Copeland A."/>
            <person name="Lucas S."/>
            <person name="Lapidus A."/>
            <person name="Barry K."/>
            <person name="Glavina del Rio T."/>
            <person name="Dalin E."/>
            <person name="Tice H."/>
            <person name="Bruce D."/>
            <person name="Pitluck S."/>
            <person name="Richardson P."/>
        </authorList>
    </citation>
    <scope>NUCLEOTIDE SEQUENCE [LARGE SCALE GENOMIC DNA]</scope>
    <source>
        <strain evidence="2 3">Nor1</strain>
    </source>
</reference>
<evidence type="ECO:0000313" key="2">
    <source>
        <dbReference type="EMBL" id="EAX47561.1"/>
    </source>
</evidence>
<evidence type="ECO:0000256" key="1">
    <source>
        <dbReference type="SAM" id="Phobius"/>
    </source>
</evidence>
<keyword evidence="1" id="KW-1133">Transmembrane helix</keyword>
<keyword evidence="1" id="KW-0812">Transmembrane</keyword>
<dbReference type="Proteomes" id="UP000005139">
    <property type="component" value="Unassembled WGS sequence"/>
</dbReference>
<reference evidence="2 3" key="1">
    <citation type="submission" date="2007-01" db="EMBL/GenBank/DDBJ databases">
        <title>Annotation of the draft genome assembly of Thermosinus carboxydivorans Nor1.</title>
        <authorList>
            <consortium name="US DOE Joint Genome Institute (JGI-ORNL)"/>
            <person name="Larimer F."/>
            <person name="Land M."/>
            <person name="Hauser L."/>
        </authorList>
    </citation>
    <scope>NUCLEOTIDE SEQUENCE [LARGE SCALE GENOMIC DNA]</scope>
    <source>
        <strain evidence="2 3">Nor1</strain>
    </source>
</reference>
<name>A1HR66_9FIRM</name>
<dbReference type="EMBL" id="AAWL01000009">
    <property type="protein sequence ID" value="EAX47561.1"/>
    <property type="molecule type" value="Genomic_DNA"/>
</dbReference>
<gene>
    <name evidence="2" type="ORF">TcarDRAFT_1296</name>
</gene>
<evidence type="ECO:0000313" key="3">
    <source>
        <dbReference type="Proteomes" id="UP000005139"/>
    </source>
</evidence>
<organism evidence="2 3">
    <name type="scientific">Thermosinus carboxydivorans Nor1</name>
    <dbReference type="NCBI Taxonomy" id="401526"/>
    <lineage>
        <taxon>Bacteria</taxon>
        <taxon>Bacillati</taxon>
        <taxon>Bacillota</taxon>
        <taxon>Negativicutes</taxon>
        <taxon>Selenomonadales</taxon>
        <taxon>Sporomusaceae</taxon>
        <taxon>Thermosinus</taxon>
    </lineage>
</organism>
<comment type="caution">
    <text evidence="2">The sequence shown here is derived from an EMBL/GenBank/DDBJ whole genome shotgun (WGS) entry which is preliminary data.</text>
</comment>
<dbReference type="AlphaFoldDB" id="A1HR66"/>
<proteinExistence type="predicted"/>
<keyword evidence="3" id="KW-1185">Reference proteome</keyword>
<dbReference type="RefSeq" id="WP_007289512.1">
    <property type="nucleotide sequence ID" value="NZ_AAWL01000009.1"/>
</dbReference>
<keyword evidence="1" id="KW-0472">Membrane</keyword>